<evidence type="ECO:0000313" key="11">
    <source>
        <dbReference type="EMBL" id="ABM27087.1"/>
    </source>
</evidence>
<dbReference type="Pfam" id="PF00893">
    <property type="entry name" value="Multi_Drug_Res"/>
    <property type="match status" value="1"/>
</dbReference>
<dbReference type="GO" id="GO:0005886">
    <property type="term" value="C:plasma membrane"/>
    <property type="evidence" value="ECO:0007669"/>
    <property type="project" value="UniProtKB-SubCell"/>
</dbReference>
<dbReference type="GO" id="GO:1903711">
    <property type="term" value="P:spermidine transmembrane transport"/>
    <property type="evidence" value="ECO:0007669"/>
    <property type="project" value="TreeGrafter"/>
</dbReference>
<dbReference type="KEGG" id="dvl:Dvul_0063"/>
<dbReference type="GO" id="GO:0015297">
    <property type="term" value="F:antiporter activity"/>
    <property type="evidence" value="ECO:0007669"/>
    <property type="project" value="TreeGrafter"/>
</dbReference>
<accession>A0A0H3A3I7</accession>
<evidence type="ECO:0000313" key="12">
    <source>
        <dbReference type="Proteomes" id="UP000009173"/>
    </source>
</evidence>
<keyword evidence="5" id="KW-0997">Cell inner membrane</keyword>
<dbReference type="GO" id="GO:0015220">
    <property type="term" value="F:choline transmembrane transporter activity"/>
    <property type="evidence" value="ECO:0007669"/>
    <property type="project" value="TreeGrafter"/>
</dbReference>
<dbReference type="EMBL" id="CP000527">
    <property type="protein sequence ID" value="ABM27087.1"/>
    <property type="molecule type" value="Genomic_DNA"/>
</dbReference>
<dbReference type="HOGENOM" id="CLU_133067_0_0_7"/>
<feature type="transmembrane region" description="Helical" evidence="10">
    <location>
        <begin position="15"/>
        <end position="34"/>
    </location>
</feature>
<dbReference type="AlphaFoldDB" id="A0A0H3A3I7"/>
<dbReference type="InterPro" id="IPR000390">
    <property type="entry name" value="Small_drug/metabolite_transptr"/>
</dbReference>
<evidence type="ECO:0000256" key="10">
    <source>
        <dbReference type="SAM" id="Phobius"/>
    </source>
</evidence>
<name>A0A0H3A3I7_NITV4</name>
<evidence type="ECO:0000256" key="6">
    <source>
        <dbReference type="ARBA" id="ARBA00022692"/>
    </source>
</evidence>
<comment type="similarity">
    <text evidence="9">Belongs to the drug/metabolite transporter (DMT) superfamily. Small multidrug resistance (SMR) (TC 2.A.7.1) family.</text>
</comment>
<dbReference type="PANTHER" id="PTHR30561:SF2">
    <property type="entry name" value="SPERMIDINE EXPORT PROTEIN MDTJ"/>
    <property type="match status" value="1"/>
</dbReference>
<proteinExistence type="inferred from homology"/>
<feature type="transmembrane region" description="Helical" evidence="10">
    <location>
        <begin position="72"/>
        <end position="92"/>
    </location>
</feature>
<comment type="subcellular location">
    <subcellularLocation>
        <location evidence="1">Cell inner membrane</location>
        <topology evidence="1">Multi-pass membrane protein</topology>
    </subcellularLocation>
    <subcellularLocation>
        <location evidence="9">Cell membrane</location>
        <topology evidence="9">Multi-pass membrane protein</topology>
    </subcellularLocation>
</comment>
<evidence type="ECO:0000256" key="9">
    <source>
        <dbReference type="RuleBase" id="RU003942"/>
    </source>
</evidence>
<evidence type="ECO:0000256" key="2">
    <source>
        <dbReference type="ARBA" id="ARBA00011358"/>
    </source>
</evidence>
<keyword evidence="7 10" id="KW-1133">Transmembrane helix</keyword>
<keyword evidence="6 9" id="KW-0812">Transmembrane</keyword>
<dbReference type="SUPFAM" id="SSF103481">
    <property type="entry name" value="Multidrug resistance efflux transporter EmrE"/>
    <property type="match status" value="1"/>
</dbReference>
<comment type="subunit">
    <text evidence="2">Forms a complex with MdtI.</text>
</comment>
<gene>
    <name evidence="11" type="ordered locus">Dvul_0063</name>
</gene>
<dbReference type="GO" id="GO:0031460">
    <property type="term" value="P:glycine betaine transport"/>
    <property type="evidence" value="ECO:0007669"/>
    <property type="project" value="TreeGrafter"/>
</dbReference>
<dbReference type="InterPro" id="IPR037185">
    <property type="entry name" value="EmrE-like"/>
</dbReference>
<evidence type="ECO:0000256" key="5">
    <source>
        <dbReference type="ARBA" id="ARBA00022519"/>
    </source>
</evidence>
<dbReference type="Proteomes" id="UP000009173">
    <property type="component" value="Chromosome"/>
</dbReference>
<evidence type="ECO:0000256" key="7">
    <source>
        <dbReference type="ARBA" id="ARBA00022989"/>
    </source>
</evidence>
<evidence type="ECO:0000256" key="1">
    <source>
        <dbReference type="ARBA" id="ARBA00004429"/>
    </source>
</evidence>
<reference evidence="12" key="1">
    <citation type="journal article" date="2009" name="Environ. Microbiol.">
        <title>Contribution of mobile genetic elements to Desulfovibrio vulgaris genome plasticity.</title>
        <authorList>
            <person name="Walker C.B."/>
            <person name="Stolyar S."/>
            <person name="Chivian D."/>
            <person name="Pinel N."/>
            <person name="Gabster J.A."/>
            <person name="Dehal P.S."/>
            <person name="He Z."/>
            <person name="Yang Z.K."/>
            <person name="Yen H.C."/>
            <person name="Zhou J."/>
            <person name="Wall J.D."/>
            <person name="Hazen T.C."/>
            <person name="Arkin A.P."/>
            <person name="Stahl D.A."/>
        </authorList>
    </citation>
    <scope>NUCLEOTIDE SEQUENCE [LARGE SCALE GENOMIC DNA]</scope>
    <source>
        <strain evidence="12">DP4</strain>
    </source>
</reference>
<keyword evidence="4" id="KW-1003">Cell membrane</keyword>
<evidence type="ECO:0000256" key="3">
    <source>
        <dbReference type="ARBA" id="ARBA00021112"/>
    </source>
</evidence>
<dbReference type="Gene3D" id="1.10.3730.20">
    <property type="match status" value="1"/>
</dbReference>
<evidence type="ECO:0000256" key="8">
    <source>
        <dbReference type="ARBA" id="ARBA00023136"/>
    </source>
</evidence>
<dbReference type="InterPro" id="IPR045324">
    <property type="entry name" value="Small_multidrug_res"/>
</dbReference>
<organism evidence="11 12">
    <name type="scientific">Nitratidesulfovibrio vulgaris (strain DP4)</name>
    <name type="common">Desulfovibrio vulgaris</name>
    <dbReference type="NCBI Taxonomy" id="391774"/>
    <lineage>
        <taxon>Bacteria</taxon>
        <taxon>Pseudomonadati</taxon>
        <taxon>Thermodesulfobacteriota</taxon>
        <taxon>Desulfovibrionia</taxon>
        <taxon>Desulfovibrionales</taxon>
        <taxon>Desulfovibrionaceae</taxon>
        <taxon>Nitratidesulfovibrio</taxon>
    </lineage>
</organism>
<keyword evidence="8 10" id="KW-0472">Membrane</keyword>
<feature type="transmembrane region" description="Helical" evidence="10">
    <location>
        <begin position="41"/>
        <end position="60"/>
    </location>
</feature>
<evidence type="ECO:0000256" key="4">
    <source>
        <dbReference type="ARBA" id="ARBA00022475"/>
    </source>
</evidence>
<sequence precursor="true">MRMQTHDEVPMSTTYYWLCLLASIVFEVAGTSVMKLSQETWPLLGMGCMYLLLGLSYFFLARAVMKLPVGVAYAFWEGLGLTLITIVSVTLLDERLDAMRLAALGMVLAGTLLVHHGTAHGRDDEEAEAASGGEGRI</sequence>
<protein>
    <recommendedName>
        <fullName evidence="3">Spermidine export protein MdtJ</fullName>
    </recommendedName>
</protein>
<dbReference type="GO" id="GO:0015199">
    <property type="term" value="F:amino-acid betaine transmembrane transporter activity"/>
    <property type="evidence" value="ECO:0007669"/>
    <property type="project" value="TreeGrafter"/>
</dbReference>
<dbReference type="PANTHER" id="PTHR30561">
    <property type="entry name" value="SMR FAMILY PROTON-DEPENDENT DRUG EFFLUX TRANSPORTER SUGE"/>
    <property type="match status" value="1"/>
</dbReference>